<evidence type="ECO:0000259" key="1">
    <source>
        <dbReference type="PROSITE" id="PS51397"/>
    </source>
</evidence>
<dbReference type="GO" id="GO:0008237">
    <property type="term" value="F:metallopeptidase activity"/>
    <property type="evidence" value="ECO:0007669"/>
    <property type="project" value="TreeGrafter"/>
</dbReference>
<protein>
    <submittedName>
        <fullName evidence="2">Wlm</fullName>
    </submittedName>
</protein>
<dbReference type="InterPro" id="IPR053000">
    <property type="entry name" value="WSS1-like_metalloprotease"/>
</dbReference>
<sequence length="282" mass="32241">MSDSKMTDCSSVASSAVPVYGFLNIKHEEHRPRADEALKILEKAVSGIMVVMQKHHWRICHLQEFYPPDHSLDAYHLSLRETVIFVRVRNPQSEDQLRTPADVVDTLLQELSSIETEKGLLKYEDILADARGMYAAALLGCLNINERPISAEEVWEYNGIGIDKNPEAEMDRLRETVTKIGDKLLSAREEYDLAAVIRLEEVLDTLQKLIAKKEGQYSGYVWIDRLRSWKWLCPTCDLFVGEHEWVLCPNCAAVNSPELHESSRRERKIAKTRRLAARSGSY</sequence>
<dbReference type="EMBL" id="AZGZ01000020">
    <property type="protein sequence ID" value="KZZ89590.1"/>
    <property type="molecule type" value="Genomic_DNA"/>
</dbReference>
<dbReference type="PANTHER" id="PTHR46622:SF1">
    <property type="entry name" value="DNA-DEPENDENT METALLOPROTEASE WSS1"/>
    <property type="match status" value="1"/>
</dbReference>
<gene>
    <name evidence="2" type="ORF">AAP_04345</name>
</gene>
<evidence type="ECO:0000313" key="2">
    <source>
        <dbReference type="EMBL" id="KZZ89590.1"/>
    </source>
</evidence>
<dbReference type="Pfam" id="PF08325">
    <property type="entry name" value="WLM"/>
    <property type="match status" value="1"/>
</dbReference>
<dbReference type="GO" id="GO:0006281">
    <property type="term" value="P:DNA repair"/>
    <property type="evidence" value="ECO:0007669"/>
    <property type="project" value="TreeGrafter"/>
</dbReference>
<keyword evidence="3" id="KW-1185">Reference proteome</keyword>
<reference evidence="2 3" key="1">
    <citation type="journal article" date="2016" name="Genome Biol. Evol.">
        <title>Divergent and convergent evolution of fungal pathogenicity.</title>
        <authorList>
            <person name="Shang Y."/>
            <person name="Xiao G."/>
            <person name="Zheng P."/>
            <person name="Cen K."/>
            <person name="Zhan S."/>
            <person name="Wang C."/>
        </authorList>
    </citation>
    <scope>NUCLEOTIDE SEQUENCE [LARGE SCALE GENOMIC DNA]</scope>
    <source>
        <strain evidence="2 3">ARSEF 7405</strain>
    </source>
</reference>
<comment type="caution">
    <text evidence="2">The sequence shown here is derived from an EMBL/GenBank/DDBJ whole genome shotgun (WGS) entry which is preliminary data.</text>
</comment>
<dbReference type="InterPro" id="IPR013536">
    <property type="entry name" value="WLM_dom"/>
</dbReference>
<dbReference type="AlphaFoldDB" id="A0A166NF13"/>
<name>A0A166NF13_9EURO</name>
<proteinExistence type="predicted"/>
<dbReference type="OrthoDB" id="261960at2759"/>
<organism evidence="2 3">
    <name type="scientific">Ascosphaera apis ARSEF 7405</name>
    <dbReference type="NCBI Taxonomy" id="392613"/>
    <lineage>
        <taxon>Eukaryota</taxon>
        <taxon>Fungi</taxon>
        <taxon>Dikarya</taxon>
        <taxon>Ascomycota</taxon>
        <taxon>Pezizomycotina</taxon>
        <taxon>Eurotiomycetes</taxon>
        <taxon>Eurotiomycetidae</taxon>
        <taxon>Onygenales</taxon>
        <taxon>Ascosphaeraceae</taxon>
        <taxon>Ascosphaera</taxon>
    </lineage>
</organism>
<dbReference type="GO" id="GO:0005634">
    <property type="term" value="C:nucleus"/>
    <property type="evidence" value="ECO:0007669"/>
    <property type="project" value="TreeGrafter"/>
</dbReference>
<feature type="domain" description="WLM" evidence="1">
    <location>
        <begin position="13"/>
        <end position="186"/>
    </location>
</feature>
<accession>A0A166NF13</accession>
<dbReference type="Proteomes" id="UP000242877">
    <property type="component" value="Unassembled WGS sequence"/>
</dbReference>
<dbReference type="VEuPathDB" id="FungiDB:AAP_04345"/>
<evidence type="ECO:0000313" key="3">
    <source>
        <dbReference type="Proteomes" id="UP000242877"/>
    </source>
</evidence>
<dbReference type="PANTHER" id="PTHR46622">
    <property type="entry name" value="DNA-DEPENDENT METALLOPROTEASE WSS1"/>
    <property type="match status" value="1"/>
</dbReference>
<dbReference type="PROSITE" id="PS51397">
    <property type="entry name" value="WLM"/>
    <property type="match status" value="1"/>
</dbReference>